<dbReference type="AlphaFoldDB" id="A0A168R6M6"/>
<dbReference type="GO" id="GO:0005886">
    <property type="term" value="C:plasma membrane"/>
    <property type="evidence" value="ECO:0007669"/>
    <property type="project" value="UniProtKB-SubCell"/>
</dbReference>
<keyword evidence="6 17" id="KW-0808">Transferase</keyword>
<dbReference type="SUPFAM" id="SSF55874">
    <property type="entry name" value="ATPase domain of HSP90 chaperone/DNA topoisomerase II/histidine kinase"/>
    <property type="match status" value="1"/>
</dbReference>
<feature type="domain" description="HAMP" evidence="16">
    <location>
        <begin position="203"/>
        <end position="255"/>
    </location>
</feature>
<dbReference type="EMBL" id="LROR01000055">
    <property type="protein sequence ID" value="OBR92761.1"/>
    <property type="molecule type" value="Genomic_DNA"/>
</dbReference>
<evidence type="ECO:0000256" key="9">
    <source>
        <dbReference type="ARBA" id="ARBA00022777"/>
    </source>
</evidence>
<evidence type="ECO:0000256" key="13">
    <source>
        <dbReference type="ARBA" id="ARBA00023136"/>
    </source>
</evidence>
<dbReference type="PANTHER" id="PTHR45528:SF1">
    <property type="entry name" value="SENSOR HISTIDINE KINASE CPXA"/>
    <property type="match status" value="1"/>
</dbReference>
<dbReference type="Proteomes" id="UP000077384">
    <property type="component" value="Unassembled WGS sequence"/>
</dbReference>
<dbReference type="InterPro" id="IPR003594">
    <property type="entry name" value="HATPase_dom"/>
</dbReference>
<keyword evidence="10" id="KW-0067">ATP-binding</keyword>
<evidence type="ECO:0000256" key="10">
    <source>
        <dbReference type="ARBA" id="ARBA00022840"/>
    </source>
</evidence>
<dbReference type="InterPro" id="IPR036890">
    <property type="entry name" value="HATPase_C_sf"/>
</dbReference>
<dbReference type="CDD" id="cd00082">
    <property type="entry name" value="HisKA"/>
    <property type="match status" value="1"/>
</dbReference>
<evidence type="ECO:0000313" key="19">
    <source>
        <dbReference type="Proteomes" id="UP000077384"/>
    </source>
</evidence>
<dbReference type="SMART" id="SM00304">
    <property type="entry name" value="HAMP"/>
    <property type="match status" value="1"/>
</dbReference>
<dbReference type="InterPro" id="IPR003661">
    <property type="entry name" value="HisK_dim/P_dom"/>
</dbReference>
<comment type="caution">
    <text evidence="17">The sequence shown here is derived from an EMBL/GenBank/DDBJ whole genome shotgun (WGS) entry which is preliminary data.</text>
</comment>
<dbReference type="Gene3D" id="3.30.565.10">
    <property type="entry name" value="Histidine kinase-like ATPase, C-terminal domain"/>
    <property type="match status" value="1"/>
</dbReference>
<dbReference type="CDD" id="cd00075">
    <property type="entry name" value="HATPase"/>
    <property type="match status" value="1"/>
</dbReference>
<dbReference type="InterPro" id="IPR050398">
    <property type="entry name" value="HssS/ArlS-like"/>
</dbReference>
<evidence type="ECO:0000259" key="15">
    <source>
        <dbReference type="PROSITE" id="PS50109"/>
    </source>
</evidence>
<dbReference type="Proteomes" id="UP000093694">
    <property type="component" value="Unassembled WGS sequence"/>
</dbReference>
<evidence type="ECO:0000256" key="6">
    <source>
        <dbReference type="ARBA" id="ARBA00022679"/>
    </source>
</evidence>
<organism evidence="17 19">
    <name type="scientific">Clostridium coskatii</name>
    <dbReference type="NCBI Taxonomy" id="1705578"/>
    <lineage>
        <taxon>Bacteria</taxon>
        <taxon>Bacillati</taxon>
        <taxon>Bacillota</taxon>
        <taxon>Clostridia</taxon>
        <taxon>Eubacteriales</taxon>
        <taxon>Clostridiaceae</taxon>
        <taxon>Clostridium</taxon>
    </lineage>
</organism>
<dbReference type="InterPro" id="IPR004358">
    <property type="entry name" value="Sig_transdc_His_kin-like_C"/>
</dbReference>
<dbReference type="PROSITE" id="PS50885">
    <property type="entry name" value="HAMP"/>
    <property type="match status" value="1"/>
</dbReference>
<evidence type="ECO:0000256" key="1">
    <source>
        <dbReference type="ARBA" id="ARBA00000085"/>
    </source>
</evidence>
<dbReference type="SUPFAM" id="SSF158472">
    <property type="entry name" value="HAMP domain-like"/>
    <property type="match status" value="1"/>
</dbReference>
<keyword evidence="13 14" id="KW-0472">Membrane</keyword>
<dbReference type="FunFam" id="1.10.287.130:FF:000001">
    <property type="entry name" value="Two-component sensor histidine kinase"/>
    <property type="match status" value="1"/>
</dbReference>
<dbReference type="InterPro" id="IPR036097">
    <property type="entry name" value="HisK_dim/P_sf"/>
</dbReference>
<keyword evidence="9 17" id="KW-0418">Kinase</keyword>
<dbReference type="Gene3D" id="1.10.287.130">
    <property type="match status" value="1"/>
</dbReference>
<dbReference type="PANTHER" id="PTHR45528">
    <property type="entry name" value="SENSOR HISTIDINE KINASE CPXA"/>
    <property type="match status" value="1"/>
</dbReference>
<dbReference type="PATRIC" id="fig|1705578.3.peg.2468"/>
<dbReference type="Pfam" id="PF00512">
    <property type="entry name" value="HisKA"/>
    <property type="match status" value="1"/>
</dbReference>
<dbReference type="Pfam" id="PF00672">
    <property type="entry name" value="HAMP"/>
    <property type="match status" value="1"/>
</dbReference>
<keyword evidence="4" id="KW-1003">Cell membrane</keyword>
<evidence type="ECO:0000256" key="3">
    <source>
        <dbReference type="ARBA" id="ARBA00012438"/>
    </source>
</evidence>
<reference evidence="17 19" key="1">
    <citation type="journal article" date="2015" name="Biotechnol. Bioeng.">
        <title>Genome sequence and phenotypic characterization of Caulobacter segnis.</title>
        <authorList>
            <person name="Patel S."/>
            <person name="Fletcher B."/>
            <person name="Scott D.C."/>
            <person name="Ely B."/>
        </authorList>
    </citation>
    <scope>NUCLEOTIDE SEQUENCE [LARGE SCALE GENOMIC DNA]</scope>
    <source>
        <strain evidence="17 19">PS02</strain>
    </source>
</reference>
<feature type="transmembrane region" description="Helical" evidence="14">
    <location>
        <begin position="175"/>
        <end position="200"/>
    </location>
</feature>
<feature type="domain" description="Histidine kinase" evidence="15">
    <location>
        <begin position="270"/>
        <end position="483"/>
    </location>
</feature>
<accession>A0A168R6M6</accession>
<dbReference type="EMBL" id="LITQ01000032">
    <property type="protein sequence ID" value="OAA90119.1"/>
    <property type="molecule type" value="Genomic_DNA"/>
</dbReference>
<comment type="catalytic activity">
    <reaction evidence="1">
        <text>ATP + protein L-histidine = ADP + protein N-phospho-L-histidine.</text>
        <dbReference type="EC" id="2.7.13.3"/>
    </reaction>
</comment>
<dbReference type="InterPro" id="IPR005467">
    <property type="entry name" value="His_kinase_dom"/>
</dbReference>
<evidence type="ECO:0000256" key="4">
    <source>
        <dbReference type="ARBA" id="ARBA00022475"/>
    </source>
</evidence>
<keyword evidence="5" id="KW-0597">Phosphoprotein</keyword>
<evidence type="ECO:0000313" key="18">
    <source>
        <dbReference type="EMBL" id="OBR92761.1"/>
    </source>
</evidence>
<keyword evidence="8" id="KW-0547">Nucleotide-binding</keyword>
<keyword evidence="12" id="KW-0902">Two-component regulatory system</keyword>
<evidence type="ECO:0000256" key="8">
    <source>
        <dbReference type="ARBA" id="ARBA00022741"/>
    </source>
</evidence>
<protein>
    <recommendedName>
        <fullName evidence="3">histidine kinase</fullName>
        <ecNumber evidence="3">2.7.13.3</ecNumber>
    </recommendedName>
</protein>
<dbReference type="Gene3D" id="6.10.340.10">
    <property type="match status" value="1"/>
</dbReference>
<evidence type="ECO:0000256" key="11">
    <source>
        <dbReference type="ARBA" id="ARBA00022989"/>
    </source>
</evidence>
<proteinExistence type="predicted"/>
<dbReference type="RefSeq" id="WP_063602148.1">
    <property type="nucleotide sequence ID" value="NZ_LITQ01000032.1"/>
</dbReference>
<evidence type="ECO:0000256" key="2">
    <source>
        <dbReference type="ARBA" id="ARBA00004651"/>
    </source>
</evidence>
<dbReference type="PRINTS" id="PR00344">
    <property type="entry name" value="BCTRLSENSOR"/>
</dbReference>
<dbReference type="CDD" id="cd06225">
    <property type="entry name" value="HAMP"/>
    <property type="match status" value="1"/>
</dbReference>
<dbReference type="Pfam" id="PF02518">
    <property type="entry name" value="HATPase_c"/>
    <property type="match status" value="1"/>
</dbReference>
<dbReference type="InterPro" id="IPR003660">
    <property type="entry name" value="HAMP_dom"/>
</dbReference>
<evidence type="ECO:0000256" key="5">
    <source>
        <dbReference type="ARBA" id="ARBA00022553"/>
    </source>
</evidence>
<feature type="transmembrane region" description="Helical" evidence="14">
    <location>
        <begin position="21"/>
        <end position="44"/>
    </location>
</feature>
<evidence type="ECO:0000313" key="20">
    <source>
        <dbReference type="Proteomes" id="UP000093694"/>
    </source>
</evidence>
<keyword evidence="11 14" id="KW-1133">Transmembrane helix</keyword>
<gene>
    <name evidence="17" type="primary">tcrY</name>
    <name evidence="18" type="ORF">CLCOS_28230</name>
    <name evidence="17" type="ORF">WX73_02207</name>
</gene>
<dbReference type="SUPFAM" id="SSF47384">
    <property type="entry name" value="Homodimeric domain of signal transducing histidine kinase"/>
    <property type="match status" value="1"/>
</dbReference>
<comment type="subcellular location">
    <subcellularLocation>
        <location evidence="2">Cell membrane</location>
        <topology evidence="2">Multi-pass membrane protein</topology>
    </subcellularLocation>
</comment>
<evidence type="ECO:0000256" key="12">
    <source>
        <dbReference type="ARBA" id="ARBA00023012"/>
    </source>
</evidence>
<evidence type="ECO:0000256" key="7">
    <source>
        <dbReference type="ARBA" id="ARBA00022692"/>
    </source>
</evidence>
<sequence length="483" mass="55770">MFFETLKNLRKKFKRLYITMFKNYIIFVFLMLLVLSGTIGFMIFSIGKMVSSEDYIKDTQKFFMASKIVKSDYKKIDASKIVASKGWVEILNSNKKVIYVIGTKKDKVTNYTENELLNFMDLSYNNLKSGTSYFYSVTAFNSNGEDLYCIVKVPPGIVTLNVDIAPSPDKYIKKAAIYILVGIFIIIVFLTVSVFLYAYLTTKKVVMPLKKILQGIKRMTEEDYSTRINFNAENEFGEIRDAFNFMAEKIEASIFERNRMENLKQQLLSDISHDLKTPLTSIMGYSKALNDGVVENDKKIKQYLNIIYNKSKRTVSLIENLHEFTKLDNSKFLISKEKCDFCEFVREIVSEYYNEFEEKNFELEINLPEDEIVYEFDKVEMERAISNIMSNILKYNEAGTKAKIELTYDNSKIQLIIADDGVGIDESLKENIFEPFVRGDKSRYTKGGTGLGLSIANKIVQKHGGTLTLEKCKKYKTVFRLKL</sequence>
<keyword evidence="20" id="KW-1185">Reference proteome</keyword>
<dbReference type="SMART" id="SM00388">
    <property type="entry name" value="HisKA"/>
    <property type="match status" value="1"/>
</dbReference>
<dbReference type="GO" id="GO:0005524">
    <property type="term" value="F:ATP binding"/>
    <property type="evidence" value="ECO:0007669"/>
    <property type="project" value="UniProtKB-KW"/>
</dbReference>
<dbReference type="SMART" id="SM00387">
    <property type="entry name" value="HATPase_c"/>
    <property type="match status" value="1"/>
</dbReference>
<dbReference type="PROSITE" id="PS50109">
    <property type="entry name" value="HIS_KIN"/>
    <property type="match status" value="1"/>
</dbReference>
<reference evidence="18 20" key="2">
    <citation type="journal article" date="2016" name="Front. Microbiol.">
        <title>Industrial Acetogenic Biocatalysts: A Comparative Metabolic and Genomic Analysis.</title>
        <authorList>
            <person name="Bengelsdorf F."/>
            <person name="Poehlein A."/>
            <person name="Sonja S."/>
            <person name="Erz C."/>
            <person name="Hummel T."/>
            <person name="Hoffmeister S."/>
            <person name="Daniel R."/>
            <person name="Durre P."/>
        </authorList>
    </citation>
    <scope>NUCLEOTIDE SEQUENCE [LARGE SCALE GENOMIC DNA]</scope>
    <source>
        <strain evidence="18 20">PTA-10522</strain>
    </source>
</reference>
<dbReference type="EC" id="2.7.13.3" evidence="3"/>
<evidence type="ECO:0000313" key="17">
    <source>
        <dbReference type="EMBL" id="OAA90119.1"/>
    </source>
</evidence>
<name>A0A168R6M6_9CLOT</name>
<keyword evidence="7 14" id="KW-0812">Transmembrane</keyword>
<evidence type="ECO:0000256" key="14">
    <source>
        <dbReference type="SAM" id="Phobius"/>
    </source>
</evidence>
<dbReference type="GO" id="GO:0000155">
    <property type="term" value="F:phosphorelay sensor kinase activity"/>
    <property type="evidence" value="ECO:0007669"/>
    <property type="project" value="InterPro"/>
</dbReference>
<evidence type="ECO:0000259" key="16">
    <source>
        <dbReference type="PROSITE" id="PS50885"/>
    </source>
</evidence>